<evidence type="ECO:0000256" key="11">
    <source>
        <dbReference type="ARBA" id="ARBA00035120"/>
    </source>
</evidence>
<comment type="activity regulation">
    <text evidence="14">Na(+) is not transported, but it plays an essential structural role and its presence is essential for fluoride channel function.</text>
</comment>
<evidence type="ECO:0000256" key="7">
    <source>
        <dbReference type="ARBA" id="ARBA00023053"/>
    </source>
</evidence>
<sequence>MKTMIAISLAGAFGAYCRYLCSMWLGKITFKSLPLAILLINWSGSLAFGMVAGISAKYEIVVSKALTVGFLGAFTTFSTFSLEAVQLLTKKQYGVAIIYIILSIAGSIALFSAAYFGIKQS</sequence>
<evidence type="ECO:0000256" key="9">
    <source>
        <dbReference type="ARBA" id="ARBA00023136"/>
    </source>
</evidence>
<keyword evidence="4 14" id="KW-0812">Transmembrane</keyword>
<evidence type="ECO:0000256" key="8">
    <source>
        <dbReference type="ARBA" id="ARBA00023065"/>
    </source>
</evidence>
<evidence type="ECO:0000313" key="15">
    <source>
        <dbReference type="EMBL" id="RAK23175.1"/>
    </source>
</evidence>
<reference evidence="15 16" key="1">
    <citation type="submission" date="2018-06" db="EMBL/GenBank/DDBJ databases">
        <title>Genomic Encyclopedia of Type Strains, Phase III (KMG-III): the genomes of soil and plant-associated and newly described type strains.</title>
        <authorList>
            <person name="Whitman W."/>
        </authorList>
    </citation>
    <scope>NUCLEOTIDE SEQUENCE [LARGE SCALE GENOMIC DNA]</scope>
    <source>
        <strain evidence="15 16">CGMCC 1.8979</strain>
    </source>
</reference>
<comment type="catalytic activity">
    <reaction evidence="12">
        <text>fluoride(in) = fluoride(out)</text>
        <dbReference type="Rhea" id="RHEA:76159"/>
        <dbReference type="ChEBI" id="CHEBI:17051"/>
    </reaction>
    <physiologicalReaction direction="left-to-right" evidence="12">
        <dbReference type="Rhea" id="RHEA:76160"/>
    </physiologicalReaction>
</comment>
<proteinExistence type="inferred from homology"/>
<evidence type="ECO:0000256" key="10">
    <source>
        <dbReference type="ARBA" id="ARBA00023303"/>
    </source>
</evidence>
<dbReference type="AlphaFoldDB" id="A0A327YTV8"/>
<evidence type="ECO:0000256" key="3">
    <source>
        <dbReference type="ARBA" id="ARBA00022475"/>
    </source>
</evidence>
<evidence type="ECO:0000256" key="5">
    <source>
        <dbReference type="ARBA" id="ARBA00022723"/>
    </source>
</evidence>
<dbReference type="GO" id="GO:0046872">
    <property type="term" value="F:metal ion binding"/>
    <property type="evidence" value="ECO:0007669"/>
    <property type="project" value="UniProtKB-KW"/>
</dbReference>
<dbReference type="NCBIfam" id="TIGR00494">
    <property type="entry name" value="crcB"/>
    <property type="match status" value="1"/>
</dbReference>
<name>A0A327YTV8_9BACL</name>
<evidence type="ECO:0000256" key="6">
    <source>
        <dbReference type="ARBA" id="ARBA00022989"/>
    </source>
</evidence>
<keyword evidence="6 14" id="KW-1133">Transmembrane helix</keyword>
<evidence type="ECO:0000256" key="14">
    <source>
        <dbReference type="HAMAP-Rule" id="MF_00454"/>
    </source>
</evidence>
<dbReference type="HAMAP" id="MF_00454">
    <property type="entry name" value="FluC"/>
    <property type="match status" value="1"/>
</dbReference>
<dbReference type="PANTHER" id="PTHR28259">
    <property type="entry name" value="FLUORIDE EXPORT PROTEIN 1-RELATED"/>
    <property type="match status" value="1"/>
</dbReference>
<evidence type="ECO:0000256" key="2">
    <source>
        <dbReference type="ARBA" id="ARBA00022448"/>
    </source>
</evidence>
<comment type="function">
    <text evidence="13 14">Fluoride-specific ion channel. Important for reducing fluoride concentration in the cell, thus reducing its toxicity.</text>
</comment>
<evidence type="ECO:0000313" key="16">
    <source>
        <dbReference type="Proteomes" id="UP000248555"/>
    </source>
</evidence>
<dbReference type="InterPro" id="IPR003691">
    <property type="entry name" value="FluC"/>
</dbReference>
<keyword evidence="5 14" id="KW-0479">Metal-binding</keyword>
<feature type="binding site" evidence="14">
    <location>
        <position position="72"/>
    </location>
    <ligand>
        <name>Na(+)</name>
        <dbReference type="ChEBI" id="CHEBI:29101"/>
        <note>structural</note>
    </ligand>
</feature>
<keyword evidence="8 14" id="KW-0406">Ion transport</keyword>
<organism evidence="15 16">
    <name type="scientific">Paranoxybacillus vitaminiphilus</name>
    <dbReference type="NCBI Taxonomy" id="581036"/>
    <lineage>
        <taxon>Bacteria</taxon>
        <taxon>Bacillati</taxon>
        <taxon>Bacillota</taxon>
        <taxon>Bacilli</taxon>
        <taxon>Bacillales</taxon>
        <taxon>Anoxybacillaceae</taxon>
        <taxon>Paranoxybacillus</taxon>
    </lineage>
</organism>
<dbReference type="EMBL" id="QLMH01000001">
    <property type="protein sequence ID" value="RAK23175.1"/>
    <property type="molecule type" value="Genomic_DNA"/>
</dbReference>
<keyword evidence="9 14" id="KW-0472">Membrane</keyword>
<feature type="binding site" evidence="14">
    <location>
        <position position="75"/>
    </location>
    <ligand>
        <name>Na(+)</name>
        <dbReference type="ChEBI" id="CHEBI:29101"/>
        <note>structural</note>
    </ligand>
</feature>
<comment type="subcellular location">
    <subcellularLocation>
        <location evidence="1 14">Cell membrane</location>
        <topology evidence="1 14">Multi-pass membrane protein</topology>
    </subcellularLocation>
</comment>
<evidence type="ECO:0000256" key="4">
    <source>
        <dbReference type="ARBA" id="ARBA00022692"/>
    </source>
</evidence>
<keyword evidence="7 14" id="KW-0915">Sodium</keyword>
<keyword evidence="16" id="KW-1185">Reference proteome</keyword>
<dbReference type="GO" id="GO:0140114">
    <property type="term" value="P:cellular detoxification of fluoride"/>
    <property type="evidence" value="ECO:0007669"/>
    <property type="project" value="UniProtKB-UniRule"/>
</dbReference>
<protein>
    <recommendedName>
        <fullName evidence="14">Fluoride-specific ion channel FluC</fullName>
    </recommendedName>
</protein>
<dbReference type="RefSeq" id="WP_245934685.1">
    <property type="nucleotide sequence ID" value="NZ_QLMH01000001.1"/>
</dbReference>
<dbReference type="GO" id="GO:0005886">
    <property type="term" value="C:plasma membrane"/>
    <property type="evidence" value="ECO:0007669"/>
    <property type="project" value="UniProtKB-SubCell"/>
</dbReference>
<keyword evidence="2 14" id="KW-0813">Transport</keyword>
<evidence type="ECO:0000256" key="13">
    <source>
        <dbReference type="ARBA" id="ARBA00049940"/>
    </source>
</evidence>
<keyword evidence="10 14" id="KW-0407">Ion channel</keyword>
<dbReference type="GO" id="GO:0062054">
    <property type="term" value="F:fluoride channel activity"/>
    <property type="evidence" value="ECO:0007669"/>
    <property type="project" value="UniProtKB-UniRule"/>
</dbReference>
<feature type="transmembrane region" description="Helical" evidence="14">
    <location>
        <begin position="33"/>
        <end position="54"/>
    </location>
</feature>
<dbReference type="Proteomes" id="UP000248555">
    <property type="component" value="Unassembled WGS sequence"/>
</dbReference>
<comment type="caution">
    <text evidence="15">The sequence shown here is derived from an EMBL/GenBank/DDBJ whole genome shotgun (WGS) entry which is preliminary data.</text>
</comment>
<comment type="similarity">
    <text evidence="11 14">Belongs to the fluoride channel Fluc/FEX (TC 1.A.43) family.</text>
</comment>
<gene>
    <name evidence="14" type="primary">fluC</name>
    <name evidence="14" type="synonym">crcB</name>
    <name evidence="15" type="ORF">B0I26_101129</name>
</gene>
<feature type="transmembrane region" description="Helical" evidence="14">
    <location>
        <begin position="93"/>
        <end position="118"/>
    </location>
</feature>
<feature type="transmembrane region" description="Helical" evidence="14">
    <location>
        <begin position="66"/>
        <end position="87"/>
    </location>
</feature>
<dbReference type="Pfam" id="PF02537">
    <property type="entry name" value="CRCB"/>
    <property type="match status" value="1"/>
</dbReference>
<evidence type="ECO:0000256" key="1">
    <source>
        <dbReference type="ARBA" id="ARBA00004651"/>
    </source>
</evidence>
<evidence type="ECO:0000256" key="12">
    <source>
        <dbReference type="ARBA" id="ARBA00035585"/>
    </source>
</evidence>
<accession>A0A327YTV8</accession>
<dbReference type="PANTHER" id="PTHR28259:SF16">
    <property type="entry name" value="FLUORIDE-SPECIFIC ION CHANNEL FLUC 2"/>
    <property type="match status" value="1"/>
</dbReference>
<keyword evidence="3 14" id="KW-1003">Cell membrane</keyword>